<evidence type="ECO:0000313" key="2">
    <source>
        <dbReference type="Proteomes" id="UP000005837"/>
    </source>
</evidence>
<evidence type="ECO:0000313" key="1">
    <source>
        <dbReference type="EMBL" id="EEG22828.1"/>
    </source>
</evidence>
<sequence length="64" mass="7246">MCSILDAAGSHIQLFRLPEAWFSQRTPRLFAGSLNLETSNHVYILQNWLYRRASVLRTPAGDVG</sequence>
<organism evidence="1 2">
    <name type="scientific">Eikenella corrodens ATCC 23834</name>
    <dbReference type="NCBI Taxonomy" id="546274"/>
    <lineage>
        <taxon>Bacteria</taxon>
        <taxon>Pseudomonadati</taxon>
        <taxon>Pseudomonadota</taxon>
        <taxon>Betaproteobacteria</taxon>
        <taxon>Neisseriales</taxon>
        <taxon>Neisseriaceae</taxon>
        <taxon>Eikenella</taxon>
    </lineage>
</organism>
<reference evidence="1 2" key="1">
    <citation type="submission" date="2009-01" db="EMBL/GenBank/DDBJ databases">
        <authorList>
            <person name="Fulton L."/>
            <person name="Clifton S."/>
            <person name="Chinwalla A.T."/>
            <person name="Mitreva M."/>
            <person name="Sodergren E."/>
            <person name="Weinstock G."/>
            <person name="Clifton S."/>
            <person name="Dooling D.J."/>
            <person name="Fulton B."/>
            <person name="Minx P."/>
            <person name="Pepin K.H."/>
            <person name="Johnson M."/>
            <person name="Bhonagiri V."/>
            <person name="Nash W.E."/>
            <person name="Mardis E.R."/>
            <person name="Wilson R.K."/>
        </authorList>
    </citation>
    <scope>NUCLEOTIDE SEQUENCE [LARGE SCALE GENOMIC DNA]</scope>
    <source>
        <strain evidence="1 2">ATCC 23834</strain>
    </source>
</reference>
<gene>
    <name evidence="1" type="ORF">EIKCOROL_02483</name>
</gene>
<proteinExistence type="predicted"/>
<dbReference type="EMBL" id="ACEA01000055">
    <property type="protein sequence ID" value="EEG22828.1"/>
    <property type="molecule type" value="Genomic_DNA"/>
</dbReference>
<dbReference type="AlphaFoldDB" id="C0DYL7"/>
<dbReference type="HOGENOM" id="CLU_2860619_0_0_4"/>
<dbReference type="Proteomes" id="UP000005837">
    <property type="component" value="Unassembled WGS sequence"/>
</dbReference>
<protein>
    <submittedName>
        <fullName evidence="1">Uncharacterized protein</fullName>
    </submittedName>
</protein>
<comment type="caution">
    <text evidence="1">The sequence shown here is derived from an EMBL/GenBank/DDBJ whole genome shotgun (WGS) entry which is preliminary data.</text>
</comment>
<accession>C0DYL7</accession>
<name>C0DYL7_EIKCO</name>